<evidence type="ECO:0000313" key="2">
    <source>
        <dbReference type="Proteomes" id="UP001341840"/>
    </source>
</evidence>
<feature type="non-terminal residue" evidence="1">
    <location>
        <position position="1"/>
    </location>
</feature>
<accession>A0ABU6ZDL9</accession>
<comment type="caution">
    <text evidence="1">The sequence shown here is derived from an EMBL/GenBank/DDBJ whole genome shotgun (WGS) entry which is preliminary data.</text>
</comment>
<protein>
    <submittedName>
        <fullName evidence="1">Uncharacterized protein</fullName>
    </submittedName>
</protein>
<evidence type="ECO:0000313" key="1">
    <source>
        <dbReference type="EMBL" id="MED6220047.1"/>
    </source>
</evidence>
<dbReference type="Gene3D" id="2.80.10.50">
    <property type="match status" value="1"/>
</dbReference>
<dbReference type="Proteomes" id="UP001341840">
    <property type="component" value="Unassembled WGS sequence"/>
</dbReference>
<reference evidence="1 2" key="1">
    <citation type="journal article" date="2023" name="Plants (Basel)">
        <title>Bridging the Gap: Combining Genomics and Transcriptomics Approaches to Understand Stylosanthes scabra, an Orphan Legume from the Brazilian Caatinga.</title>
        <authorList>
            <person name="Ferreira-Neto J.R.C."/>
            <person name="da Silva M.D."/>
            <person name="Binneck E."/>
            <person name="de Melo N.F."/>
            <person name="da Silva R.H."/>
            <person name="de Melo A.L.T.M."/>
            <person name="Pandolfi V."/>
            <person name="Bustamante F.O."/>
            <person name="Brasileiro-Vidal A.C."/>
            <person name="Benko-Iseppon A.M."/>
        </authorList>
    </citation>
    <scope>NUCLEOTIDE SEQUENCE [LARGE SCALE GENOMIC DNA]</scope>
    <source>
        <tissue evidence="1">Leaves</tissue>
    </source>
</reference>
<dbReference type="SUPFAM" id="SSF50386">
    <property type="entry name" value="STI-like"/>
    <property type="match status" value="1"/>
</dbReference>
<proteinExistence type="predicted"/>
<dbReference type="EMBL" id="JASCZI010272089">
    <property type="protein sequence ID" value="MED6220047.1"/>
    <property type="molecule type" value="Genomic_DNA"/>
</dbReference>
<gene>
    <name evidence="1" type="ORF">PIB30_041361</name>
</gene>
<organism evidence="1 2">
    <name type="scientific">Stylosanthes scabra</name>
    <dbReference type="NCBI Taxonomy" id="79078"/>
    <lineage>
        <taxon>Eukaryota</taxon>
        <taxon>Viridiplantae</taxon>
        <taxon>Streptophyta</taxon>
        <taxon>Embryophyta</taxon>
        <taxon>Tracheophyta</taxon>
        <taxon>Spermatophyta</taxon>
        <taxon>Magnoliopsida</taxon>
        <taxon>eudicotyledons</taxon>
        <taxon>Gunneridae</taxon>
        <taxon>Pentapetalae</taxon>
        <taxon>rosids</taxon>
        <taxon>fabids</taxon>
        <taxon>Fabales</taxon>
        <taxon>Fabaceae</taxon>
        <taxon>Papilionoideae</taxon>
        <taxon>50 kb inversion clade</taxon>
        <taxon>dalbergioids sensu lato</taxon>
        <taxon>Dalbergieae</taxon>
        <taxon>Pterocarpus clade</taxon>
        <taxon>Stylosanthes</taxon>
    </lineage>
</organism>
<dbReference type="InterPro" id="IPR011065">
    <property type="entry name" value="Kunitz_inhibitor_STI-like_sf"/>
</dbReference>
<sequence>ERVLWSSTLLEIEFTKKPDRVESSKWIVFVDKIKTLKACMGIGSEKDHPQGLTFSGTFKI</sequence>
<keyword evidence="2" id="KW-1185">Reference proteome</keyword>
<name>A0ABU6ZDL9_9FABA</name>